<gene>
    <name evidence="10" type="ORF">Tci_032906</name>
</gene>
<keyword evidence="7" id="KW-0863">Zinc-finger</keyword>
<accession>A0A6L2LGZ8</accession>
<evidence type="ECO:0000256" key="2">
    <source>
        <dbReference type="ARBA" id="ARBA00022695"/>
    </source>
</evidence>
<evidence type="ECO:0000256" key="7">
    <source>
        <dbReference type="PROSITE-ProRule" id="PRU00047"/>
    </source>
</evidence>
<keyword evidence="7" id="KW-0479">Metal-binding</keyword>
<dbReference type="InterPro" id="IPR036875">
    <property type="entry name" value="Znf_CCHC_sf"/>
</dbReference>
<keyword evidence="7" id="KW-0862">Zinc</keyword>
<reference evidence="10" key="1">
    <citation type="journal article" date="2019" name="Sci. Rep.">
        <title>Draft genome of Tanacetum cinerariifolium, the natural source of mosquito coil.</title>
        <authorList>
            <person name="Yamashiro T."/>
            <person name="Shiraishi A."/>
            <person name="Satake H."/>
            <person name="Nakayama K."/>
        </authorList>
    </citation>
    <scope>NUCLEOTIDE SEQUENCE</scope>
</reference>
<evidence type="ECO:0000256" key="1">
    <source>
        <dbReference type="ARBA" id="ARBA00022679"/>
    </source>
</evidence>
<dbReference type="InterPro" id="IPR050951">
    <property type="entry name" value="Retrovirus_Pol_polyprotein"/>
</dbReference>
<keyword evidence="2" id="KW-0548">Nucleotidyltransferase</keyword>
<dbReference type="PROSITE" id="PS50158">
    <property type="entry name" value="ZF_CCHC"/>
    <property type="match status" value="1"/>
</dbReference>
<evidence type="ECO:0000259" key="9">
    <source>
        <dbReference type="PROSITE" id="PS50158"/>
    </source>
</evidence>
<dbReference type="EMBL" id="BKCJ010004417">
    <property type="protein sequence ID" value="GEU60928.1"/>
    <property type="molecule type" value="Genomic_DNA"/>
</dbReference>
<dbReference type="InterPro" id="IPR001878">
    <property type="entry name" value="Znf_CCHC"/>
</dbReference>
<dbReference type="AlphaFoldDB" id="A0A6L2LGZ8"/>
<evidence type="ECO:0000256" key="5">
    <source>
        <dbReference type="ARBA" id="ARBA00022801"/>
    </source>
</evidence>
<evidence type="ECO:0000256" key="4">
    <source>
        <dbReference type="ARBA" id="ARBA00022759"/>
    </source>
</evidence>
<keyword evidence="4" id="KW-0255">Endonuclease</keyword>
<evidence type="ECO:0000256" key="8">
    <source>
        <dbReference type="SAM" id="MobiDB-lite"/>
    </source>
</evidence>
<organism evidence="10">
    <name type="scientific">Tanacetum cinerariifolium</name>
    <name type="common">Dalmatian daisy</name>
    <name type="synonym">Chrysanthemum cinerariifolium</name>
    <dbReference type="NCBI Taxonomy" id="118510"/>
    <lineage>
        <taxon>Eukaryota</taxon>
        <taxon>Viridiplantae</taxon>
        <taxon>Streptophyta</taxon>
        <taxon>Embryophyta</taxon>
        <taxon>Tracheophyta</taxon>
        <taxon>Spermatophyta</taxon>
        <taxon>Magnoliopsida</taxon>
        <taxon>eudicotyledons</taxon>
        <taxon>Gunneridae</taxon>
        <taxon>Pentapetalae</taxon>
        <taxon>asterids</taxon>
        <taxon>campanulids</taxon>
        <taxon>Asterales</taxon>
        <taxon>Asteraceae</taxon>
        <taxon>Asteroideae</taxon>
        <taxon>Anthemideae</taxon>
        <taxon>Anthemidinae</taxon>
        <taxon>Tanacetum</taxon>
    </lineage>
</organism>
<proteinExistence type="predicted"/>
<feature type="domain" description="CCHC-type" evidence="9">
    <location>
        <begin position="279"/>
        <end position="293"/>
    </location>
</feature>
<dbReference type="SUPFAM" id="SSF57756">
    <property type="entry name" value="Retrovirus zinc finger-like domains"/>
    <property type="match status" value="1"/>
</dbReference>
<protein>
    <submittedName>
        <fullName evidence="10">Putative reverse transcriptase domain-containing protein</fullName>
    </submittedName>
</protein>
<keyword evidence="1" id="KW-0808">Transferase</keyword>
<dbReference type="InterPro" id="IPR043502">
    <property type="entry name" value="DNA/RNA_pol_sf"/>
</dbReference>
<dbReference type="GO" id="GO:0003676">
    <property type="term" value="F:nucleic acid binding"/>
    <property type="evidence" value="ECO:0007669"/>
    <property type="project" value="InterPro"/>
</dbReference>
<dbReference type="Gene3D" id="3.10.10.10">
    <property type="entry name" value="HIV Type 1 Reverse Transcriptase, subunit A, domain 1"/>
    <property type="match status" value="1"/>
</dbReference>
<evidence type="ECO:0000256" key="3">
    <source>
        <dbReference type="ARBA" id="ARBA00022722"/>
    </source>
</evidence>
<dbReference type="Gene3D" id="4.10.60.10">
    <property type="entry name" value="Zinc finger, CCHC-type"/>
    <property type="match status" value="1"/>
</dbReference>
<comment type="caution">
    <text evidence="10">The sequence shown here is derived from an EMBL/GenBank/DDBJ whole genome shotgun (WGS) entry which is preliminary data.</text>
</comment>
<dbReference type="Pfam" id="PF17917">
    <property type="entry name" value="RT_RNaseH"/>
    <property type="match status" value="1"/>
</dbReference>
<dbReference type="GO" id="GO:0008270">
    <property type="term" value="F:zinc ion binding"/>
    <property type="evidence" value="ECO:0007669"/>
    <property type="project" value="UniProtKB-KW"/>
</dbReference>
<evidence type="ECO:0000256" key="6">
    <source>
        <dbReference type="ARBA" id="ARBA00022918"/>
    </source>
</evidence>
<dbReference type="GO" id="GO:0004519">
    <property type="term" value="F:endonuclease activity"/>
    <property type="evidence" value="ECO:0007669"/>
    <property type="project" value="UniProtKB-KW"/>
</dbReference>
<keyword evidence="6 10" id="KW-0695">RNA-directed DNA polymerase</keyword>
<keyword evidence="3" id="KW-0540">Nuclease</keyword>
<dbReference type="GO" id="GO:0016787">
    <property type="term" value="F:hydrolase activity"/>
    <property type="evidence" value="ECO:0007669"/>
    <property type="project" value="UniProtKB-KW"/>
</dbReference>
<dbReference type="GO" id="GO:0003964">
    <property type="term" value="F:RNA-directed DNA polymerase activity"/>
    <property type="evidence" value="ECO:0007669"/>
    <property type="project" value="UniProtKB-KW"/>
</dbReference>
<keyword evidence="5" id="KW-0378">Hydrolase</keyword>
<name>A0A6L2LGZ8_TANCI</name>
<dbReference type="PANTHER" id="PTHR37984">
    <property type="entry name" value="PROTEIN CBG26694"/>
    <property type="match status" value="1"/>
</dbReference>
<evidence type="ECO:0000313" key="10">
    <source>
        <dbReference type="EMBL" id="GEU60928.1"/>
    </source>
</evidence>
<dbReference type="PANTHER" id="PTHR37984:SF5">
    <property type="entry name" value="PROTEIN NYNRIN-LIKE"/>
    <property type="match status" value="1"/>
</dbReference>
<dbReference type="InterPro" id="IPR041373">
    <property type="entry name" value="RT_RNaseH"/>
</dbReference>
<feature type="region of interest" description="Disordered" evidence="8">
    <location>
        <begin position="591"/>
        <end position="645"/>
    </location>
</feature>
<dbReference type="Pfam" id="PF00098">
    <property type="entry name" value="zf-CCHC"/>
    <property type="match status" value="1"/>
</dbReference>
<dbReference type="SMART" id="SM00343">
    <property type="entry name" value="ZnF_C2HC"/>
    <property type="match status" value="1"/>
</dbReference>
<dbReference type="SUPFAM" id="SSF56672">
    <property type="entry name" value="DNA/RNA polymerases"/>
    <property type="match status" value="1"/>
</dbReference>
<sequence length="794" mass="88942">MPDKKRLEDIPVVKEFPDIFPEDLPGLPPVRQVEFRINLTPGTTHVARTPYRLAPSKMQELSNQIQELIDRGFIRPSLGAVLMQKEKLIAYASRQLKPNEENYTTNDLELGAVVFALKIWRHYLYDDAREIWLAVKARFGGNEESKKIRKTMLKQAFSESSVSEEEGLHKGYDRFQKILSQLNQMQAKPDNDDVNIKFLRALPPSWSQVALTLKTRGGLEYLSFDDSYNKLRSLEINVKSGSSYGSRSTTVAPTHSAFIGRKINFNNKDSSRFDKRKARCYNCLQLGHFARECNVKKVDEKARGENKRAKSYVSVDSMLNWNEHEAENKTEEAEQVYGLMAGFESDFAVHAGNAAGCVNPAAAEFTIMGYLLRYKLTLSDEWEVKFVESLARFDKWEESSKNLAKLLYSSMSTRTKLGLGFKEYIGSDDVCDLSTPSVFDPEPKDREVKSLYERFVKAGKMHEVPPPITRTFMPTSYKFDLAETQATFGSKSNTSSLNTSDINDFVSCDNNDNSSASETYDYTSCVSSPKTNDSFSTVDVKILPKSDVKDPSPTNGFTSCSFKENVTPTRNLCNKSGLADRIHCKNNFETSASTSAGRSIPAASRNRPAYVHADRSIPVPSRNKPASIHANRSIPPASRNRPASIHADRSIHAASRNRLASIYAGRHIPAGRINKLAPFPAGRFVPTGWTNHAARPFFRLTNLYFDNVVLGELTDLICNEGPRTMVDLINLHVYPHVNKDIGIIDSGCSRSMTGNKEKLDDFVQVKGGTDGDGKITGKGTIRTSKLNFENVYYV</sequence>